<protein>
    <submittedName>
        <fullName evidence="5">AraC-type DNA-binding protein</fullName>
    </submittedName>
</protein>
<evidence type="ECO:0000256" key="1">
    <source>
        <dbReference type="ARBA" id="ARBA00023015"/>
    </source>
</evidence>
<dbReference type="InterPro" id="IPR050204">
    <property type="entry name" value="AraC_XylS_family_regulators"/>
</dbReference>
<keyword evidence="6" id="KW-1185">Reference proteome</keyword>
<evidence type="ECO:0000313" key="6">
    <source>
        <dbReference type="Proteomes" id="UP000198582"/>
    </source>
</evidence>
<proteinExistence type="predicted"/>
<evidence type="ECO:0000256" key="3">
    <source>
        <dbReference type="ARBA" id="ARBA00023163"/>
    </source>
</evidence>
<dbReference type="Proteomes" id="UP000198582">
    <property type="component" value="Unassembled WGS sequence"/>
</dbReference>
<accession>A0A1H8UJY2</accession>
<evidence type="ECO:0000313" key="5">
    <source>
        <dbReference type="EMBL" id="SEP03529.1"/>
    </source>
</evidence>
<name>A0A1H8UJY2_9PSEU</name>
<dbReference type="STRING" id="394193.SAMN04489732_103325"/>
<evidence type="ECO:0000259" key="4">
    <source>
        <dbReference type="PROSITE" id="PS01124"/>
    </source>
</evidence>
<sequence>MAVMVAPLRFSAADGAGRRVSRYRELPPPAGLAPVVQCSWEGVPGWARSLRVLPDGCADLAWNGRRLVVVGAAGPVRIPLSGSGTAVGVRLRCGVAGGLLGPGFAADPVVDLHDLVRTRLVDRLSAAETPAAQRVVLTEFVERRLRNGFEPDPAMAAAVRTLSTSDIRVDAAAGRLGVSDRTLRRRVRDAVGYGPKELHRVLRFHRFLRRLDDLAAGRTTLSAIAAELGFADQSHLGHECRRLSGSSPARLVASYARHEGVAETDQTAAR</sequence>
<dbReference type="Pfam" id="PF12833">
    <property type="entry name" value="HTH_18"/>
    <property type="match status" value="1"/>
</dbReference>
<dbReference type="InterPro" id="IPR046532">
    <property type="entry name" value="DUF6597"/>
</dbReference>
<keyword evidence="1" id="KW-0805">Transcription regulation</keyword>
<organism evidence="5 6">
    <name type="scientific">Amycolatopsis saalfeldensis</name>
    <dbReference type="NCBI Taxonomy" id="394193"/>
    <lineage>
        <taxon>Bacteria</taxon>
        <taxon>Bacillati</taxon>
        <taxon>Actinomycetota</taxon>
        <taxon>Actinomycetes</taxon>
        <taxon>Pseudonocardiales</taxon>
        <taxon>Pseudonocardiaceae</taxon>
        <taxon>Amycolatopsis</taxon>
    </lineage>
</organism>
<dbReference type="GO" id="GO:0003700">
    <property type="term" value="F:DNA-binding transcription factor activity"/>
    <property type="evidence" value="ECO:0007669"/>
    <property type="project" value="InterPro"/>
</dbReference>
<dbReference type="PANTHER" id="PTHR46796">
    <property type="entry name" value="HTH-TYPE TRANSCRIPTIONAL ACTIVATOR RHAS-RELATED"/>
    <property type="match status" value="1"/>
</dbReference>
<dbReference type="EMBL" id="FOEF01000003">
    <property type="protein sequence ID" value="SEP03529.1"/>
    <property type="molecule type" value="Genomic_DNA"/>
</dbReference>
<dbReference type="InterPro" id="IPR018060">
    <property type="entry name" value="HTH_AraC"/>
</dbReference>
<keyword evidence="3" id="KW-0804">Transcription</keyword>
<evidence type="ECO:0000256" key="2">
    <source>
        <dbReference type="ARBA" id="ARBA00023125"/>
    </source>
</evidence>
<feature type="domain" description="HTH araC/xylS-type" evidence="4">
    <location>
        <begin position="152"/>
        <end position="254"/>
    </location>
</feature>
<dbReference type="Gene3D" id="1.10.10.60">
    <property type="entry name" value="Homeodomain-like"/>
    <property type="match status" value="1"/>
</dbReference>
<dbReference type="PROSITE" id="PS01124">
    <property type="entry name" value="HTH_ARAC_FAMILY_2"/>
    <property type="match status" value="1"/>
</dbReference>
<keyword evidence="2 5" id="KW-0238">DNA-binding</keyword>
<reference evidence="5 6" key="1">
    <citation type="submission" date="2016-10" db="EMBL/GenBank/DDBJ databases">
        <authorList>
            <person name="de Groot N.N."/>
        </authorList>
    </citation>
    <scope>NUCLEOTIDE SEQUENCE [LARGE SCALE GENOMIC DNA]</scope>
    <source>
        <strain evidence="5 6">DSM 44993</strain>
    </source>
</reference>
<dbReference type="GO" id="GO:0043565">
    <property type="term" value="F:sequence-specific DNA binding"/>
    <property type="evidence" value="ECO:0007669"/>
    <property type="project" value="InterPro"/>
</dbReference>
<dbReference type="PANTHER" id="PTHR46796:SF15">
    <property type="entry name" value="BLL1074 PROTEIN"/>
    <property type="match status" value="1"/>
</dbReference>
<dbReference type="Pfam" id="PF20240">
    <property type="entry name" value="DUF6597"/>
    <property type="match status" value="1"/>
</dbReference>
<dbReference type="AlphaFoldDB" id="A0A1H8UJY2"/>
<gene>
    <name evidence="5" type="ORF">SAMN04489732_103325</name>
</gene>
<dbReference type="SMART" id="SM00342">
    <property type="entry name" value="HTH_ARAC"/>
    <property type="match status" value="1"/>
</dbReference>